<keyword evidence="4" id="KW-1185">Reference proteome</keyword>
<feature type="compositionally biased region" description="Polar residues" evidence="1">
    <location>
        <begin position="407"/>
        <end position="424"/>
    </location>
</feature>
<dbReference type="PANTHER" id="PTHR39611:SF2">
    <property type="entry name" value="HYDROXYPROLINE-RICH GLYCOPROTEIN DZ-HRGP"/>
    <property type="match status" value="1"/>
</dbReference>
<comment type="caution">
    <text evidence="3">The sequence shown here is derived from an EMBL/GenBank/DDBJ whole genome shotgun (WGS) entry which is preliminary data.</text>
</comment>
<dbReference type="EMBL" id="JAQQWI010000016">
    <property type="protein sequence ID" value="KAK8008515.1"/>
    <property type="molecule type" value="Genomic_DNA"/>
</dbReference>
<feature type="region of interest" description="Disordered" evidence="1">
    <location>
        <begin position="1"/>
        <end position="51"/>
    </location>
</feature>
<reference evidence="3 4" key="1">
    <citation type="submission" date="2023-01" db="EMBL/GenBank/DDBJ databases">
        <title>Analysis of 21 Apiospora genomes using comparative genomics revels a genus with tremendous synthesis potential of carbohydrate active enzymes and secondary metabolites.</title>
        <authorList>
            <person name="Sorensen T."/>
        </authorList>
    </citation>
    <scope>NUCLEOTIDE SEQUENCE [LARGE SCALE GENOMIC DNA]</scope>
    <source>
        <strain evidence="3 4">CBS 20057</strain>
    </source>
</reference>
<feature type="compositionally biased region" description="Basic and acidic residues" evidence="1">
    <location>
        <begin position="472"/>
        <end position="593"/>
    </location>
</feature>
<dbReference type="Proteomes" id="UP001396898">
    <property type="component" value="Unassembled WGS sequence"/>
</dbReference>
<evidence type="ECO:0000256" key="1">
    <source>
        <dbReference type="SAM" id="MobiDB-lite"/>
    </source>
</evidence>
<feature type="compositionally biased region" description="Low complexity" evidence="1">
    <location>
        <begin position="1"/>
        <end position="33"/>
    </location>
</feature>
<feature type="compositionally biased region" description="Basic and acidic residues" evidence="1">
    <location>
        <begin position="391"/>
        <end position="402"/>
    </location>
</feature>
<feature type="region of interest" description="Disordered" evidence="1">
    <location>
        <begin position="222"/>
        <end position="617"/>
    </location>
</feature>
<accession>A0ABR1RDE2</accession>
<proteinExistence type="predicted"/>
<organism evidence="3 4">
    <name type="scientific">Apiospora marii</name>
    <dbReference type="NCBI Taxonomy" id="335849"/>
    <lineage>
        <taxon>Eukaryota</taxon>
        <taxon>Fungi</taxon>
        <taxon>Dikarya</taxon>
        <taxon>Ascomycota</taxon>
        <taxon>Pezizomycotina</taxon>
        <taxon>Sordariomycetes</taxon>
        <taxon>Xylariomycetidae</taxon>
        <taxon>Amphisphaeriales</taxon>
        <taxon>Apiosporaceae</taxon>
        <taxon>Apiospora</taxon>
    </lineage>
</organism>
<gene>
    <name evidence="3" type="ORF">PG991_011066</name>
</gene>
<feature type="compositionally biased region" description="Pro residues" evidence="1">
    <location>
        <begin position="376"/>
        <end position="385"/>
    </location>
</feature>
<feature type="domain" description="DUF7514" evidence="2">
    <location>
        <begin position="58"/>
        <end position="216"/>
    </location>
</feature>
<name>A0ABR1RDE2_9PEZI</name>
<feature type="compositionally biased region" description="Polar residues" evidence="1">
    <location>
        <begin position="339"/>
        <end position="350"/>
    </location>
</feature>
<evidence type="ECO:0000313" key="4">
    <source>
        <dbReference type="Proteomes" id="UP001396898"/>
    </source>
</evidence>
<sequence>MAAEQPKSAGTTPTTKSAPATAAAAAAAAGTPPLKSDRIPPPQATAQTPPIDGKSFYGYLIKKDRTPTELLDALLRAIAKHIIAEIGDKKKQILDKTKLAAFYKIVGGDYDSLFVDAPDKSISYIWTALGVQHMLYPGDNDFVAPSIPALTPKGFARWQSLQILLEPEEHVPYIQYAVRNWGLKHPDTGVPFPPDLPKEALPAKCDPFIDAWHRGCAEKLRHEAATPTPPPAQDPRVHFTHVRGSHTPSAKPGTGKEYFERERAVPFTHLPGRRANAGARQAHSPDHRRHVSTSSSSPDEPAVRRRSFSDYPPSSPEVVRPSPHLDPRRPVPLRRHSQTRNPSPTPSDSESGVELSPRMRPVPPGRPKHSVRVFPPEAPPPPPAVPGMRAHRTELRPPESRRRSLPGSTSPLGSIRQKLSSFLPGSSERPHSSSREKSRPDRHSSRLSRSYSDESYASDSGSDVPPKLHTRRDRDRDRLRARDRERERDLDRSIERQLEREHRERELEEERERRSRKDTTYMRRPVLDRRTSSAADVDRRSKEYGWEPRERDSRFRDRERERERGRDRAREEDLRRSSHSDDRDRKRYRDGERGTSPLVVGVGGRKYPPAESMKMHH</sequence>
<protein>
    <submittedName>
        <fullName evidence="3">Hydroxyproline-rich glycoprotein DZ-HRGP protein</fullName>
    </submittedName>
</protein>
<feature type="compositionally biased region" description="Basic and acidic residues" evidence="1">
    <location>
        <begin position="428"/>
        <end position="444"/>
    </location>
</feature>
<dbReference type="InterPro" id="IPR055936">
    <property type="entry name" value="DUF7514"/>
</dbReference>
<dbReference type="PANTHER" id="PTHR39611">
    <property type="entry name" value="HYDROXYPROLINE-RICH GLYCOPROTEIN DZ-HRGP-RELATED"/>
    <property type="match status" value="1"/>
</dbReference>
<evidence type="ECO:0000259" key="2">
    <source>
        <dbReference type="Pfam" id="PF24355"/>
    </source>
</evidence>
<dbReference type="Pfam" id="PF24355">
    <property type="entry name" value="DUF7514"/>
    <property type="match status" value="1"/>
</dbReference>
<evidence type="ECO:0000313" key="3">
    <source>
        <dbReference type="EMBL" id="KAK8008515.1"/>
    </source>
</evidence>